<comment type="caution">
    <text evidence="1">The sequence shown here is derived from an EMBL/GenBank/DDBJ whole genome shotgun (WGS) entry which is preliminary data.</text>
</comment>
<evidence type="ECO:0000313" key="1">
    <source>
        <dbReference type="EMBL" id="CAG5019006.1"/>
    </source>
</evidence>
<gene>
    <name evidence="1" type="ORF">DYBT9275_06128</name>
</gene>
<keyword evidence="2" id="KW-1185">Reference proteome</keyword>
<proteinExistence type="predicted"/>
<dbReference type="AlphaFoldDB" id="A0A916JIN4"/>
<reference evidence="1" key="1">
    <citation type="submission" date="2021-04" db="EMBL/GenBank/DDBJ databases">
        <authorList>
            <person name="Rodrigo-Torres L."/>
            <person name="Arahal R. D."/>
            <person name="Lucena T."/>
        </authorList>
    </citation>
    <scope>NUCLEOTIDE SEQUENCE</scope>
    <source>
        <strain evidence="1">CECT 9275</strain>
    </source>
</reference>
<protein>
    <submittedName>
        <fullName evidence="1">Uncharacterized protein</fullName>
    </submittedName>
</protein>
<evidence type="ECO:0000313" key="2">
    <source>
        <dbReference type="Proteomes" id="UP000680038"/>
    </source>
</evidence>
<name>A0A916JIN4_9BACT</name>
<dbReference type="EMBL" id="CAJRAF010000004">
    <property type="protein sequence ID" value="CAG5019006.1"/>
    <property type="molecule type" value="Genomic_DNA"/>
</dbReference>
<dbReference type="Proteomes" id="UP000680038">
    <property type="component" value="Unassembled WGS sequence"/>
</dbReference>
<organism evidence="1 2">
    <name type="scientific">Dyadobacter helix</name>
    <dbReference type="NCBI Taxonomy" id="2822344"/>
    <lineage>
        <taxon>Bacteria</taxon>
        <taxon>Pseudomonadati</taxon>
        <taxon>Bacteroidota</taxon>
        <taxon>Cytophagia</taxon>
        <taxon>Cytophagales</taxon>
        <taxon>Spirosomataceae</taxon>
        <taxon>Dyadobacter</taxon>
    </lineage>
</organism>
<sequence>MNLRRGREILSPFFISVDLVIPGELLSSGARFRFTRQFKVITFVKKIIDVFAFGNCLTI</sequence>
<accession>A0A916JIN4</accession>